<dbReference type="Proteomes" id="UP000054270">
    <property type="component" value="Unassembled WGS sequence"/>
</dbReference>
<evidence type="ECO:0000313" key="2">
    <source>
        <dbReference type="EMBL" id="KJA21046.1"/>
    </source>
</evidence>
<sequence>MPQVTVPSKRKRVLPASWNSSAPEEHSASEDRSPSTSPVSPEPPAHNGLRQLSILAPGLKLIDAPSFHKETAYGQWIKKGLRTKRVVTPEGVKGSATDPTYLLTSNQVRCALSVLTDPPGNRTFPPARKPYLGETLIPGGTWDMLDEETKFFLVLQVELPREAAFSRIFENCPAVTLTTFQGARVTREAPDWIQFAWDGLVFWQPRTLILELVSSAARLERDTDLRNRLYDWTRCVSRVTLDAVHPPYPTGKNRPPYLRHIDSPDGSYMEPDEQRSSLLRDNYNQITKQKRLTGARWV</sequence>
<protein>
    <submittedName>
        <fullName evidence="2">Uncharacterized protein</fullName>
    </submittedName>
</protein>
<organism evidence="2 3">
    <name type="scientific">Hypholoma sublateritium (strain FD-334 SS-4)</name>
    <dbReference type="NCBI Taxonomy" id="945553"/>
    <lineage>
        <taxon>Eukaryota</taxon>
        <taxon>Fungi</taxon>
        <taxon>Dikarya</taxon>
        <taxon>Basidiomycota</taxon>
        <taxon>Agaricomycotina</taxon>
        <taxon>Agaricomycetes</taxon>
        <taxon>Agaricomycetidae</taxon>
        <taxon>Agaricales</taxon>
        <taxon>Agaricineae</taxon>
        <taxon>Strophariaceae</taxon>
        <taxon>Hypholoma</taxon>
    </lineage>
</organism>
<reference evidence="3" key="1">
    <citation type="submission" date="2014-04" db="EMBL/GenBank/DDBJ databases">
        <title>Evolutionary Origins and Diversification of the Mycorrhizal Mutualists.</title>
        <authorList>
            <consortium name="DOE Joint Genome Institute"/>
            <consortium name="Mycorrhizal Genomics Consortium"/>
            <person name="Kohler A."/>
            <person name="Kuo A."/>
            <person name="Nagy L.G."/>
            <person name="Floudas D."/>
            <person name="Copeland A."/>
            <person name="Barry K.W."/>
            <person name="Cichocki N."/>
            <person name="Veneault-Fourrey C."/>
            <person name="LaButti K."/>
            <person name="Lindquist E.A."/>
            <person name="Lipzen A."/>
            <person name="Lundell T."/>
            <person name="Morin E."/>
            <person name="Murat C."/>
            <person name="Riley R."/>
            <person name="Ohm R."/>
            <person name="Sun H."/>
            <person name="Tunlid A."/>
            <person name="Henrissat B."/>
            <person name="Grigoriev I.V."/>
            <person name="Hibbett D.S."/>
            <person name="Martin F."/>
        </authorList>
    </citation>
    <scope>NUCLEOTIDE SEQUENCE [LARGE SCALE GENOMIC DNA]</scope>
    <source>
        <strain evidence="3">FD-334 SS-4</strain>
    </source>
</reference>
<dbReference type="AlphaFoldDB" id="A0A0D2NX29"/>
<proteinExistence type="predicted"/>
<feature type="region of interest" description="Disordered" evidence="1">
    <location>
        <begin position="247"/>
        <end position="272"/>
    </location>
</feature>
<feature type="compositionally biased region" description="Basic and acidic residues" evidence="1">
    <location>
        <begin position="23"/>
        <end position="33"/>
    </location>
</feature>
<dbReference type="OrthoDB" id="3126794at2759"/>
<evidence type="ECO:0000256" key="1">
    <source>
        <dbReference type="SAM" id="MobiDB-lite"/>
    </source>
</evidence>
<name>A0A0D2NX29_HYPSF</name>
<gene>
    <name evidence="2" type="ORF">HYPSUDRAFT_203242</name>
</gene>
<accession>A0A0D2NX29</accession>
<feature type="region of interest" description="Disordered" evidence="1">
    <location>
        <begin position="1"/>
        <end position="49"/>
    </location>
</feature>
<dbReference type="EMBL" id="KN817561">
    <property type="protein sequence ID" value="KJA21046.1"/>
    <property type="molecule type" value="Genomic_DNA"/>
</dbReference>
<evidence type="ECO:0000313" key="3">
    <source>
        <dbReference type="Proteomes" id="UP000054270"/>
    </source>
</evidence>
<keyword evidence="3" id="KW-1185">Reference proteome</keyword>